<dbReference type="InterPro" id="IPR045281">
    <property type="entry name" value="CONSTANS-like"/>
</dbReference>
<dbReference type="EMBL" id="CACSLK010034598">
    <property type="protein sequence ID" value="CAA0842143.1"/>
    <property type="molecule type" value="Genomic_DNA"/>
</dbReference>
<protein>
    <submittedName>
        <fullName evidence="5">Activator of spomin\\x3a\\x3aLUC2</fullName>
    </submittedName>
</protein>
<dbReference type="PANTHER" id="PTHR31319:SF110">
    <property type="entry name" value="CCT MOTIF FAMILY PROTEIN"/>
    <property type="match status" value="1"/>
</dbReference>
<dbReference type="GO" id="GO:0003700">
    <property type="term" value="F:DNA-binding transcription factor activity"/>
    <property type="evidence" value="ECO:0007669"/>
    <property type="project" value="TreeGrafter"/>
</dbReference>
<dbReference type="GO" id="GO:0009909">
    <property type="term" value="P:regulation of flower development"/>
    <property type="evidence" value="ECO:0007669"/>
    <property type="project" value="InterPro"/>
</dbReference>
<dbReference type="Pfam" id="PF06203">
    <property type="entry name" value="CCT"/>
    <property type="match status" value="1"/>
</dbReference>
<dbReference type="AlphaFoldDB" id="A0A9N7P041"/>
<evidence type="ECO:0000256" key="1">
    <source>
        <dbReference type="ARBA" id="ARBA00004123"/>
    </source>
</evidence>
<organism evidence="5 6">
    <name type="scientific">Striga hermonthica</name>
    <name type="common">Purple witchweed</name>
    <name type="synonym">Buchnera hermonthica</name>
    <dbReference type="NCBI Taxonomy" id="68872"/>
    <lineage>
        <taxon>Eukaryota</taxon>
        <taxon>Viridiplantae</taxon>
        <taxon>Streptophyta</taxon>
        <taxon>Embryophyta</taxon>
        <taxon>Tracheophyta</taxon>
        <taxon>Spermatophyta</taxon>
        <taxon>Magnoliopsida</taxon>
        <taxon>eudicotyledons</taxon>
        <taxon>Gunneridae</taxon>
        <taxon>Pentapetalae</taxon>
        <taxon>asterids</taxon>
        <taxon>lamiids</taxon>
        <taxon>Lamiales</taxon>
        <taxon>Orobanchaceae</taxon>
        <taxon>Buchnereae</taxon>
        <taxon>Striga</taxon>
    </lineage>
</organism>
<feature type="domain" description="CCT" evidence="4">
    <location>
        <begin position="113"/>
        <end position="155"/>
    </location>
</feature>
<comment type="caution">
    <text evidence="5">The sequence shown here is derived from an EMBL/GenBank/DDBJ whole genome shotgun (WGS) entry which is preliminary data.</text>
</comment>
<dbReference type="Proteomes" id="UP001153555">
    <property type="component" value="Unassembled WGS sequence"/>
</dbReference>
<dbReference type="InterPro" id="IPR010402">
    <property type="entry name" value="CCT_domain"/>
</dbReference>
<dbReference type="PROSITE" id="PS51017">
    <property type="entry name" value="CCT"/>
    <property type="match status" value="1"/>
</dbReference>
<evidence type="ECO:0000313" key="5">
    <source>
        <dbReference type="EMBL" id="CAA0842143.1"/>
    </source>
</evidence>
<reference evidence="5" key="1">
    <citation type="submission" date="2019-12" db="EMBL/GenBank/DDBJ databases">
        <authorList>
            <person name="Scholes J."/>
        </authorList>
    </citation>
    <scope>NUCLEOTIDE SEQUENCE</scope>
</reference>
<gene>
    <name evidence="5" type="ORF">SHERM_08007</name>
</gene>
<accession>A0A9N7P041</accession>
<dbReference type="GO" id="GO:0005634">
    <property type="term" value="C:nucleus"/>
    <property type="evidence" value="ECO:0007669"/>
    <property type="project" value="UniProtKB-SubCell"/>
</dbReference>
<evidence type="ECO:0000256" key="2">
    <source>
        <dbReference type="ARBA" id="ARBA00023242"/>
    </source>
</evidence>
<dbReference type="PANTHER" id="PTHR31319">
    <property type="entry name" value="ZINC FINGER PROTEIN CONSTANS-LIKE 4"/>
    <property type="match status" value="1"/>
</dbReference>
<proteinExistence type="predicted"/>
<keyword evidence="2 3" id="KW-0539">Nucleus</keyword>
<name>A0A9N7P041_STRHE</name>
<comment type="subcellular location">
    <subcellularLocation>
        <location evidence="1 3">Nucleus</location>
    </subcellularLocation>
</comment>
<evidence type="ECO:0000256" key="3">
    <source>
        <dbReference type="PROSITE-ProRule" id="PRU00357"/>
    </source>
</evidence>
<keyword evidence="6" id="KW-1185">Reference proteome</keyword>
<evidence type="ECO:0000313" key="6">
    <source>
        <dbReference type="Proteomes" id="UP001153555"/>
    </source>
</evidence>
<dbReference type="OrthoDB" id="153872at2759"/>
<sequence length="202" mass="23345">MAPLMSYDISSPVSVASFPDQQLLGANSDGLLVPQMFEIETGFSNFDNYQQYDDHQVFEPGEDCIGLVPRLAYNNDIHHKLMPAQNWSLQGNQIITKAEESEVKVGRYSAEEKKDRILRYLKKKNQRNFNKTIKYACRKTLADKRVRVRGRFAKNNDQPSEDELVMDTSQNNLSFEDCLQMKYEEDCWLQAAMANLMHSPYC</sequence>
<evidence type="ECO:0000259" key="4">
    <source>
        <dbReference type="PROSITE" id="PS51017"/>
    </source>
</evidence>